<comment type="caution">
    <text evidence="9">Lacks conserved residue(s) required for the propagation of feature annotation.</text>
</comment>
<evidence type="ECO:0000256" key="5">
    <source>
        <dbReference type="ARBA" id="ARBA00022958"/>
    </source>
</evidence>
<organism evidence="10 11">
    <name type="scientific">Evansella caseinilytica</name>
    <dbReference type="NCBI Taxonomy" id="1503961"/>
    <lineage>
        <taxon>Bacteria</taxon>
        <taxon>Bacillati</taxon>
        <taxon>Bacillota</taxon>
        <taxon>Bacilli</taxon>
        <taxon>Bacillales</taxon>
        <taxon>Bacillaceae</taxon>
        <taxon>Evansella</taxon>
    </lineage>
</organism>
<gene>
    <name evidence="9" type="primary">kdpA</name>
    <name evidence="10" type="ORF">SAMN05421736_101447</name>
</gene>
<name>A0A1H3HDR9_9BACI</name>
<feature type="transmembrane region" description="Helical" evidence="9">
    <location>
        <begin position="251"/>
        <end position="270"/>
    </location>
</feature>
<dbReference type="GO" id="GO:0005886">
    <property type="term" value="C:plasma membrane"/>
    <property type="evidence" value="ECO:0007669"/>
    <property type="project" value="UniProtKB-SubCell"/>
</dbReference>
<evidence type="ECO:0000256" key="2">
    <source>
        <dbReference type="ARBA" id="ARBA00022475"/>
    </source>
</evidence>
<evidence type="ECO:0000313" key="11">
    <source>
        <dbReference type="Proteomes" id="UP000198935"/>
    </source>
</evidence>
<feature type="transmembrane region" description="Helical" evidence="9">
    <location>
        <begin position="530"/>
        <end position="554"/>
    </location>
</feature>
<keyword evidence="7 9" id="KW-0406">Ion transport</keyword>
<dbReference type="HAMAP" id="MF_00275">
    <property type="entry name" value="KdpA"/>
    <property type="match status" value="1"/>
</dbReference>
<comment type="subcellular location">
    <subcellularLocation>
        <location evidence="9">Cell membrane</location>
        <topology evidence="9">Multi-pass membrane protein</topology>
    </subcellularLocation>
</comment>
<dbReference type="EMBL" id="FNPI01000001">
    <property type="protein sequence ID" value="SDY12914.1"/>
    <property type="molecule type" value="Genomic_DNA"/>
</dbReference>
<evidence type="ECO:0000256" key="9">
    <source>
        <dbReference type="HAMAP-Rule" id="MF_00275"/>
    </source>
</evidence>
<dbReference type="GO" id="GO:0030955">
    <property type="term" value="F:potassium ion binding"/>
    <property type="evidence" value="ECO:0007669"/>
    <property type="project" value="UniProtKB-UniRule"/>
</dbReference>
<keyword evidence="2 9" id="KW-1003">Cell membrane</keyword>
<evidence type="ECO:0000313" key="10">
    <source>
        <dbReference type="EMBL" id="SDY12914.1"/>
    </source>
</evidence>
<evidence type="ECO:0000256" key="4">
    <source>
        <dbReference type="ARBA" id="ARBA00022692"/>
    </source>
</evidence>
<comment type="similarity">
    <text evidence="9">Belongs to the KdpA family.</text>
</comment>
<dbReference type="OrthoDB" id="9763796at2"/>
<feature type="transmembrane region" description="Helical" evidence="9">
    <location>
        <begin position="135"/>
        <end position="156"/>
    </location>
</feature>
<dbReference type="STRING" id="1503961.SAMN05421736_101447"/>
<protein>
    <recommendedName>
        <fullName evidence="9">Potassium-transporting ATPase potassium-binding subunit</fullName>
    </recommendedName>
    <alternativeName>
        <fullName evidence="9">ATP phosphohydrolase [potassium-transporting] A chain</fullName>
    </alternativeName>
    <alternativeName>
        <fullName evidence="9">Potassium-binding and translocating subunit A</fullName>
    </alternativeName>
    <alternativeName>
        <fullName evidence="9">Potassium-translocating ATPase A chain</fullName>
    </alternativeName>
</protein>
<evidence type="ECO:0000256" key="8">
    <source>
        <dbReference type="ARBA" id="ARBA00023136"/>
    </source>
</evidence>
<evidence type="ECO:0000256" key="6">
    <source>
        <dbReference type="ARBA" id="ARBA00022989"/>
    </source>
</evidence>
<keyword evidence="3 9" id="KW-0633">Potassium transport</keyword>
<evidence type="ECO:0000256" key="1">
    <source>
        <dbReference type="ARBA" id="ARBA00022448"/>
    </source>
</evidence>
<keyword evidence="8 9" id="KW-0472">Membrane</keyword>
<feature type="transmembrane region" description="Helical" evidence="9">
    <location>
        <begin position="66"/>
        <end position="85"/>
    </location>
</feature>
<dbReference type="PIRSF" id="PIRSF001294">
    <property type="entry name" value="K_ATPaseA"/>
    <property type="match status" value="1"/>
</dbReference>
<reference evidence="11" key="1">
    <citation type="submission" date="2016-10" db="EMBL/GenBank/DDBJ databases">
        <authorList>
            <person name="Varghese N."/>
            <person name="Submissions S."/>
        </authorList>
    </citation>
    <scope>NUCLEOTIDE SEQUENCE [LARGE SCALE GENOMIC DNA]</scope>
    <source>
        <strain evidence="11">SP</strain>
    </source>
</reference>
<feature type="transmembrane region" description="Helical" evidence="9">
    <location>
        <begin position="177"/>
        <end position="195"/>
    </location>
</feature>
<feature type="transmembrane region" description="Helical" evidence="9">
    <location>
        <begin position="417"/>
        <end position="438"/>
    </location>
</feature>
<feature type="transmembrane region" description="Helical" evidence="9">
    <location>
        <begin position="373"/>
        <end position="397"/>
    </location>
</feature>
<comment type="subunit">
    <text evidence="9">The system is composed of three essential subunits: KdpA, KdpB and KdpC.</text>
</comment>
<comment type="function">
    <text evidence="9">Part of the high-affinity ATP-driven potassium transport (or Kdp) system, which catalyzes the hydrolysis of ATP coupled with the electrogenic transport of potassium into the cytoplasm. This subunit binds the extracellular potassium ions and delivers the ions to the membrane domain of KdpB through an intramembrane tunnel.</text>
</comment>
<proteinExistence type="inferred from homology"/>
<feature type="transmembrane region" description="Helical" evidence="9">
    <location>
        <begin position="282"/>
        <end position="300"/>
    </location>
</feature>
<dbReference type="PANTHER" id="PTHR30607:SF2">
    <property type="entry name" value="POTASSIUM-TRANSPORTING ATPASE POTASSIUM-BINDING SUBUNIT"/>
    <property type="match status" value="1"/>
</dbReference>
<dbReference type="NCBIfam" id="TIGR00680">
    <property type="entry name" value="kdpA"/>
    <property type="match status" value="1"/>
</dbReference>
<evidence type="ECO:0000256" key="7">
    <source>
        <dbReference type="ARBA" id="ARBA00023065"/>
    </source>
</evidence>
<keyword evidence="5 9" id="KW-0630">Potassium</keyword>
<feature type="transmembrane region" description="Helical" evidence="9">
    <location>
        <begin position="488"/>
        <end position="509"/>
    </location>
</feature>
<keyword evidence="4 9" id="KW-0812">Transmembrane</keyword>
<evidence type="ECO:0000256" key="3">
    <source>
        <dbReference type="ARBA" id="ARBA00022538"/>
    </source>
</evidence>
<dbReference type="GO" id="GO:0008556">
    <property type="term" value="F:P-type potassium transmembrane transporter activity"/>
    <property type="evidence" value="ECO:0007669"/>
    <property type="project" value="InterPro"/>
</dbReference>
<keyword evidence="6 9" id="KW-1133">Transmembrane helix</keyword>
<dbReference type="InterPro" id="IPR004623">
    <property type="entry name" value="KdpA"/>
</dbReference>
<sequence>MVTFLSLAVPVILLLLIAKPFGHYLANIFDYESGKRSIGDKWLLPFEKLVINISGLHTKTQNWKQYLFALMATNTLMIAIVYLIFRLQGVLPLNPEGVASMEASLAFNTAISFMTNTNLQHYSGESGLSYLSQMIGILFMMFAAPATALAVCMAFIRGITGKKLGNFFVDFIRSITRVLLPISIVFGLAFVALGMPQTLGGPVTVETLEGDVQEIAVGPVGSFLAIKQLGNNGGGYFGVNSSHPFENPDGISNMLQIILMFLITASLPLAYGKMSGNVKQGWILCAAMWLMFASFSAVAVSGEYSGNPAMEQLGIGAGQASMEGKEARFTPAESAFYAVTTTATETGAVNNMHDTLTPLSGLVTLANMMLNTVFGGVGAGFMNVIMYAMIAVFLTGLMIGRTPEFLGKKLESSEMKIISVTLLLHPLLILGFSALALATDMGNASITNEGFHGISQVIYEYSSAAANNGSGFEGLDDDTPFWNVTTGIVMYIGRFLPLAAMLAVAHSLLRKKRIPESSGTMRTDEPIFGGLFIMCTLIVGALTFLPALVIGPVAEWVTLYL</sequence>
<accession>A0A1H3HDR9</accession>
<dbReference type="Pfam" id="PF03814">
    <property type="entry name" value="KdpA"/>
    <property type="match status" value="1"/>
</dbReference>
<keyword evidence="11" id="KW-1185">Reference proteome</keyword>
<dbReference type="AlphaFoldDB" id="A0A1H3HDR9"/>
<keyword evidence="1 9" id="KW-0813">Transport</keyword>
<dbReference type="Proteomes" id="UP000198935">
    <property type="component" value="Unassembled WGS sequence"/>
</dbReference>
<dbReference type="PANTHER" id="PTHR30607">
    <property type="entry name" value="POTASSIUM-TRANSPORTING ATPASE A CHAIN"/>
    <property type="match status" value="1"/>
</dbReference>